<dbReference type="EC" id="4.1.1.48" evidence="8"/>
<comment type="similarity">
    <text evidence="8">Belongs to the TrpC family.</text>
</comment>
<dbReference type="KEGG" id="caj:CIG1485E_0816"/>
<evidence type="ECO:0000256" key="4">
    <source>
        <dbReference type="ARBA" id="ARBA00022793"/>
    </source>
</evidence>
<dbReference type="EMBL" id="CP009043">
    <property type="protein sequence ID" value="AII14658.1"/>
    <property type="molecule type" value="Genomic_DNA"/>
</dbReference>
<dbReference type="HAMAP" id="MF_00134_B">
    <property type="entry name" value="IGPS_B"/>
    <property type="match status" value="1"/>
</dbReference>
<dbReference type="HAMAP" id="MF_00134_A">
    <property type="entry name" value="IGPS_A"/>
    <property type="match status" value="1"/>
</dbReference>
<dbReference type="InterPro" id="IPR013798">
    <property type="entry name" value="Indole-3-glycerol_P_synth_dom"/>
</dbReference>
<evidence type="ECO:0000313" key="11">
    <source>
        <dbReference type="Proteomes" id="UP000028486"/>
    </source>
</evidence>
<dbReference type="GO" id="GO:0004640">
    <property type="term" value="F:phosphoribosylanthranilate isomerase activity"/>
    <property type="evidence" value="ECO:0007669"/>
    <property type="project" value="TreeGrafter"/>
</dbReference>
<dbReference type="Gene3D" id="3.20.20.70">
    <property type="entry name" value="Aldolase class I"/>
    <property type="match status" value="1"/>
</dbReference>
<dbReference type="Pfam" id="PF00218">
    <property type="entry name" value="IGPS"/>
    <property type="match status" value="1"/>
</dbReference>
<keyword evidence="5 8" id="KW-0822">Tryptophan biosynthesis</keyword>
<gene>
    <name evidence="8 10" type="primary">trpC</name>
    <name evidence="10" type="ORF">CIG1485E_0816</name>
</gene>
<dbReference type="HOGENOM" id="CLU_034247_2_0_7"/>
<dbReference type="OrthoDB" id="9804217at2"/>
<sequence length="260" mass="29402">MILDEIISKTKFELEIKKEKLPFRLLEIGLLGAYQPRDVLASLKSKNGELNIIAEVKKASPSKGIIRKDFDPLSIALEYEKAGASAFSVLTEPFYFKGDLEYLGLIRRYTKTPILRKDFIIDNYQIAEARVYGADFVLLIAKALSKDELKSLFEYAKSLSLEVLFEIHDEEDLEKATFAGANIIGINHRNLQTFKMDMSLSDRLIPLIAKDKIIVAESGLSSHEDLIRLNKIGVDAFLIGEHFMRQSSIYEAVKNIKGQI</sequence>
<dbReference type="NCBIfam" id="NF001377">
    <property type="entry name" value="PRK00278.2-4"/>
    <property type="match status" value="1"/>
</dbReference>
<dbReference type="NCBIfam" id="NF001378">
    <property type="entry name" value="PRK00278.2-5"/>
    <property type="match status" value="1"/>
</dbReference>
<keyword evidence="11" id="KW-1185">Reference proteome</keyword>
<dbReference type="PROSITE" id="PS00614">
    <property type="entry name" value="IGPS"/>
    <property type="match status" value="1"/>
</dbReference>
<keyword evidence="6 8" id="KW-0057">Aromatic amino acid biosynthesis</keyword>
<evidence type="ECO:0000256" key="2">
    <source>
        <dbReference type="ARBA" id="ARBA00004696"/>
    </source>
</evidence>
<dbReference type="AlphaFoldDB" id="A0A076FAC8"/>
<evidence type="ECO:0000259" key="9">
    <source>
        <dbReference type="Pfam" id="PF00218"/>
    </source>
</evidence>
<dbReference type="UniPathway" id="UPA00035">
    <property type="reaction ID" value="UER00043"/>
</dbReference>
<evidence type="ECO:0000256" key="7">
    <source>
        <dbReference type="ARBA" id="ARBA00023239"/>
    </source>
</evidence>
<organism evidence="10 11">
    <name type="scientific">Campylobacter iguaniorum</name>
    <dbReference type="NCBI Taxonomy" id="1244531"/>
    <lineage>
        <taxon>Bacteria</taxon>
        <taxon>Pseudomonadati</taxon>
        <taxon>Campylobacterota</taxon>
        <taxon>Epsilonproteobacteria</taxon>
        <taxon>Campylobacterales</taxon>
        <taxon>Campylobacteraceae</taxon>
        <taxon>Campylobacter</taxon>
    </lineage>
</organism>
<dbReference type="Proteomes" id="UP000028486">
    <property type="component" value="Chromosome"/>
</dbReference>
<dbReference type="GO" id="GO:0004425">
    <property type="term" value="F:indole-3-glycerol-phosphate synthase activity"/>
    <property type="evidence" value="ECO:0007669"/>
    <property type="project" value="UniProtKB-UniRule"/>
</dbReference>
<dbReference type="RefSeq" id="WP_038454020.1">
    <property type="nucleotide sequence ID" value="NZ_CP009043.1"/>
</dbReference>
<dbReference type="InterPro" id="IPR011060">
    <property type="entry name" value="RibuloseP-bd_barrel"/>
</dbReference>
<name>A0A076FAC8_9BACT</name>
<dbReference type="eggNOG" id="COG0134">
    <property type="taxonomic scope" value="Bacteria"/>
</dbReference>
<comment type="pathway">
    <text evidence="2 8">Amino-acid biosynthesis; L-tryptophan biosynthesis; L-tryptophan from chorismate: step 4/5.</text>
</comment>
<keyword evidence="7 8" id="KW-0456">Lyase</keyword>
<evidence type="ECO:0000256" key="5">
    <source>
        <dbReference type="ARBA" id="ARBA00022822"/>
    </source>
</evidence>
<dbReference type="InterPro" id="IPR045186">
    <property type="entry name" value="Indole-3-glycerol_P_synth"/>
</dbReference>
<dbReference type="GO" id="GO:0000162">
    <property type="term" value="P:L-tryptophan biosynthetic process"/>
    <property type="evidence" value="ECO:0007669"/>
    <property type="project" value="UniProtKB-UniRule"/>
</dbReference>
<dbReference type="FunFam" id="3.20.20.70:FF:000024">
    <property type="entry name" value="Indole-3-glycerol phosphate synthase"/>
    <property type="match status" value="1"/>
</dbReference>
<evidence type="ECO:0000256" key="8">
    <source>
        <dbReference type="HAMAP-Rule" id="MF_00134"/>
    </source>
</evidence>
<dbReference type="CDD" id="cd00331">
    <property type="entry name" value="IGPS"/>
    <property type="match status" value="1"/>
</dbReference>
<dbReference type="SUPFAM" id="SSF51366">
    <property type="entry name" value="Ribulose-phoshate binding barrel"/>
    <property type="match status" value="1"/>
</dbReference>
<evidence type="ECO:0000256" key="1">
    <source>
        <dbReference type="ARBA" id="ARBA00001633"/>
    </source>
</evidence>
<dbReference type="InterPro" id="IPR001468">
    <property type="entry name" value="Indole-3-GlycerolPSynthase_CS"/>
</dbReference>
<proteinExistence type="inferred from homology"/>
<evidence type="ECO:0000313" key="10">
    <source>
        <dbReference type="EMBL" id="AII14658.1"/>
    </source>
</evidence>
<dbReference type="PANTHER" id="PTHR22854:SF2">
    <property type="entry name" value="INDOLE-3-GLYCEROL-PHOSPHATE SYNTHASE"/>
    <property type="match status" value="1"/>
</dbReference>
<comment type="catalytic activity">
    <reaction evidence="1 8">
        <text>1-(2-carboxyphenylamino)-1-deoxy-D-ribulose 5-phosphate + H(+) = (1S,2R)-1-C-(indol-3-yl)glycerol 3-phosphate + CO2 + H2O</text>
        <dbReference type="Rhea" id="RHEA:23476"/>
        <dbReference type="ChEBI" id="CHEBI:15377"/>
        <dbReference type="ChEBI" id="CHEBI:15378"/>
        <dbReference type="ChEBI" id="CHEBI:16526"/>
        <dbReference type="ChEBI" id="CHEBI:58613"/>
        <dbReference type="ChEBI" id="CHEBI:58866"/>
        <dbReference type="EC" id="4.1.1.48"/>
    </reaction>
</comment>
<evidence type="ECO:0000256" key="6">
    <source>
        <dbReference type="ARBA" id="ARBA00023141"/>
    </source>
</evidence>
<reference evidence="11" key="1">
    <citation type="journal article" date="2014" name="Genome Announc.">
        <title>Complete Genome Sequence of Campylobacter iguaniorum Strain 1485ET, Isolated from a Bearded Dragon (Pogona vitticeps).</title>
        <authorList>
            <person name="Gilbert M.J."/>
            <person name="Miller W.G."/>
            <person name="Yee E."/>
            <person name="Kik M."/>
            <person name="Wagenaar J.A."/>
            <person name="Duim B."/>
        </authorList>
    </citation>
    <scope>NUCLEOTIDE SEQUENCE [LARGE SCALE GENOMIC DNA]</scope>
    <source>
        <strain evidence="11">1485E</strain>
    </source>
</reference>
<dbReference type="PANTHER" id="PTHR22854">
    <property type="entry name" value="TRYPTOPHAN BIOSYNTHESIS PROTEIN"/>
    <property type="match status" value="1"/>
</dbReference>
<protein>
    <recommendedName>
        <fullName evidence="8">Indole-3-glycerol phosphate synthase</fullName>
        <shortName evidence="8">IGPS</shortName>
        <ecNumber evidence="8">4.1.1.48</ecNumber>
    </recommendedName>
</protein>
<dbReference type="InterPro" id="IPR013785">
    <property type="entry name" value="Aldolase_TIM"/>
</dbReference>
<feature type="domain" description="Indole-3-glycerol phosphate synthase" evidence="9">
    <location>
        <begin position="3"/>
        <end position="255"/>
    </location>
</feature>
<evidence type="ECO:0000256" key="3">
    <source>
        <dbReference type="ARBA" id="ARBA00022605"/>
    </source>
</evidence>
<dbReference type="STRING" id="1244531.CIG2463D_0816"/>
<keyword evidence="3 8" id="KW-0028">Amino-acid biosynthesis</keyword>
<accession>A0A076FAC8</accession>
<keyword evidence="4 8" id="KW-0210">Decarboxylase</keyword>